<dbReference type="GO" id="GO:0015833">
    <property type="term" value="P:peptide transport"/>
    <property type="evidence" value="ECO:0007669"/>
    <property type="project" value="InterPro"/>
</dbReference>
<keyword evidence="7 11" id="KW-0067">ATP-binding</keyword>
<keyword evidence="9" id="KW-0472">Membrane</keyword>
<reference evidence="11 12" key="1">
    <citation type="submission" date="2018-02" db="EMBL/GenBank/DDBJ databases">
        <title>Complete genome of the streamlined marine actinobacterium Pontimonas salivibrio CL-TW6 adapted to coastal planktonic lifestype.</title>
        <authorList>
            <person name="Cho B.C."/>
            <person name="Hardies S.C."/>
            <person name="Jang G.I."/>
            <person name="Hwang C.Y."/>
        </authorList>
    </citation>
    <scope>NUCLEOTIDE SEQUENCE [LARGE SCALE GENOMIC DNA]</scope>
    <source>
        <strain evidence="11 12">CL-TW6</strain>
    </source>
</reference>
<dbReference type="PANTHER" id="PTHR43297">
    <property type="entry name" value="OLIGOPEPTIDE TRANSPORT ATP-BINDING PROTEIN APPD"/>
    <property type="match status" value="1"/>
</dbReference>
<evidence type="ECO:0000256" key="9">
    <source>
        <dbReference type="ARBA" id="ARBA00023136"/>
    </source>
</evidence>
<name>A0A2L2BQ92_9MICO</name>
<evidence type="ECO:0000256" key="8">
    <source>
        <dbReference type="ARBA" id="ARBA00022967"/>
    </source>
</evidence>
<dbReference type="SMART" id="SM00382">
    <property type="entry name" value="AAA"/>
    <property type="match status" value="1"/>
</dbReference>
<keyword evidence="12" id="KW-1185">Reference proteome</keyword>
<comment type="similarity">
    <text evidence="2">Belongs to the ABC transporter superfamily.</text>
</comment>
<comment type="subcellular location">
    <subcellularLocation>
        <location evidence="1">Cell membrane</location>
        <topology evidence="1">Peripheral membrane protein</topology>
    </subcellularLocation>
</comment>
<dbReference type="KEGG" id="psai:C3B54_11839"/>
<keyword evidence="8" id="KW-1278">Translocase</keyword>
<dbReference type="InterPro" id="IPR050388">
    <property type="entry name" value="ABC_Ni/Peptide_Import"/>
</dbReference>
<keyword evidence="5" id="KW-0997">Cell inner membrane</keyword>
<proteinExistence type="inferred from homology"/>
<feature type="domain" description="ABC transporter" evidence="10">
    <location>
        <begin position="7"/>
        <end position="306"/>
    </location>
</feature>
<dbReference type="Pfam" id="PF00005">
    <property type="entry name" value="ABC_tran"/>
    <property type="match status" value="1"/>
</dbReference>
<gene>
    <name evidence="11" type="ORF">C3B54_11839</name>
</gene>
<dbReference type="InterPro" id="IPR003593">
    <property type="entry name" value="AAA+_ATPase"/>
</dbReference>
<dbReference type="InterPro" id="IPR027417">
    <property type="entry name" value="P-loop_NTPase"/>
</dbReference>
<keyword evidence="3" id="KW-0813">Transport</keyword>
<evidence type="ECO:0000256" key="4">
    <source>
        <dbReference type="ARBA" id="ARBA00022475"/>
    </source>
</evidence>
<dbReference type="GO" id="GO:0005886">
    <property type="term" value="C:plasma membrane"/>
    <property type="evidence" value="ECO:0007669"/>
    <property type="project" value="UniProtKB-SubCell"/>
</dbReference>
<evidence type="ECO:0000256" key="5">
    <source>
        <dbReference type="ARBA" id="ARBA00022519"/>
    </source>
</evidence>
<sequence>MSDSWLVRVRNLSVRFHSSKGVAHAVDDVSFDIKPHETLALVGETGCGKSVTARSILRLVPEPPGEYASGEILLRNDDATVTDILKAPMKEVRSIRGERISMIFQDPGKALNPALTIGQQLGEVFGEHRSTMVLDNAGIDSVSAGHQEKRIAKQRAGALRRRLFWLTQRKKSIALQKSIDDAVMRALADTGIPNPRKIMKSFPHELSGGMKQRVMIAQALACDPDLLIADEPTTALDVTIQARILELIHEMQKRRGTAILYITHDLSLVREFADRVAVMYAGRIVETGPAKEVLASPQHPYTEGLLGAIPHSRTPRGQLAAIAGSVPQLIDPPAQCHFAGRCKWAAPACGSTVPNLLALSPSRNVACFRFEEASHLSVSEADMPIPAEKLKG</sequence>
<organism evidence="11 12">
    <name type="scientific">Pontimonas salivibrio</name>
    <dbReference type="NCBI Taxonomy" id="1159327"/>
    <lineage>
        <taxon>Bacteria</taxon>
        <taxon>Bacillati</taxon>
        <taxon>Actinomycetota</taxon>
        <taxon>Actinomycetes</taxon>
        <taxon>Micrococcales</taxon>
        <taxon>Microbacteriaceae</taxon>
        <taxon>Pontimonas</taxon>
    </lineage>
</organism>
<evidence type="ECO:0000313" key="12">
    <source>
        <dbReference type="Proteomes" id="UP000243077"/>
    </source>
</evidence>
<dbReference type="CDD" id="cd03257">
    <property type="entry name" value="ABC_NikE_OppD_transporters"/>
    <property type="match status" value="1"/>
</dbReference>
<dbReference type="PROSITE" id="PS00211">
    <property type="entry name" value="ABC_TRANSPORTER_1"/>
    <property type="match status" value="1"/>
</dbReference>
<evidence type="ECO:0000256" key="7">
    <source>
        <dbReference type="ARBA" id="ARBA00022840"/>
    </source>
</evidence>
<evidence type="ECO:0000256" key="1">
    <source>
        <dbReference type="ARBA" id="ARBA00004202"/>
    </source>
</evidence>
<dbReference type="InterPro" id="IPR017871">
    <property type="entry name" value="ABC_transporter-like_CS"/>
</dbReference>
<keyword evidence="6" id="KW-0547">Nucleotide-binding</keyword>
<dbReference type="EMBL" id="CP026923">
    <property type="protein sequence ID" value="AVG23817.1"/>
    <property type="molecule type" value="Genomic_DNA"/>
</dbReference>
<dbReference type="OrthoDB" id="3677453at2"/>
<keyword evidence="4" id="KW-1003">Cell membrane</keyword>
<accession>A0A2L2BQ92</accession>
<dbReference type="SUPFAM" id="SSF52540">
    <property type="entry name" value="P-loop containing nucleoside triphosphate hydrolases"/>
    <property type="match status" value="1"/>
</dbReference>
<evidence type="ECO:0000313" key="11">
    <source>
        <dbReference type="EMBL" id="AVG23817.1"/>
    </source>
</evidence>
<evidence type="ECO:0000259" key="10">
    <source>
        <dbReference type="PROSITE" id="PS50893"/>
    </source>
</evidence>
<dbReference type="PROSITE" id="PS50893">
    <property type="entry name" value="ABC_TRANSPORTER_2"/>
    <property type="match status" value="1"/>
</dbReference>
<dbReference type="InterPro" id="IPR013563">
    <property type="entry name" value="Oligopep_ABC_C"/>
</dbReference>
<dbReference type="GO" id="GO:0016887">
    <property type="term" value="F:ATP hydrolysis activity"/>
    <property type="evidence" value="ECO:0007669"/>
    <property type="project" value="InterPro"/>
</dbReference>
<dbReference type="Gene3D" id="3.40.50.300">
    <property type="entry name" value="P-loop containing nucleotide triphosphate hydrolases"/>
    <property type="match status" value="1"/>
</dbReference>
<dbReference type="AlphaFoldDB" id="A0A2L2BQ92"/>
<dbReference type="NCBIfam" id="TIGR01727">
    <property type="entry name" value="oligo_HPY"/>
    <property type="match status" value="1"/>
</dbReference>
<dbReference type="InterPro" id="IPR003439">
    <property type="entry name" value="ABC_transporter-like_ATP-bd"/>
</dbReference>
<protein>
    <submittedName>
        <fullName evidence="11">Peptide/nickel ABC ATP-binding protein</fullName>
    </submittedName>
</protein>
<evidence type="ECO:0000256" key="2">
    <source>
        <dbReference type="ARBA" id="ARBA00005417"/>
    </source>
</evidence>
<dbReference type="RefSeq" id="WP_104913377.1">
    <property type="nucleotide sequence ID" value="NZ_CP026923.1"/>
</dbReference>
<dbReference type="GO" id="GO:0005524">
    <property type="term" value="F:ATP binding"/>
    <property type="evidence" value="ECO:0007669"/>
    <property type="project" value="UniProtKB-KW"/>
</dbReference>
<dbReference type="Proteomes" id="UP000243077">
    <property type="component" value="Chromosome"/>
</dbReference>
<dbReference type="Pfam" id="PF08352">
    <property type="entry name" value="oligo_HPY"/>
    <property type="match status" value="1"/>
</dbReference>
<dbReference type="PANTHER" id="PTHR43297:SF14">
    <property type="entry name" value="ATPASE AAA-TYPE CORE DOMAIN-CONTAINING PROTEIN"/>
    <property type="match status" value="1"/>
</dbReference>
<evidence type="ECO:0000256" key="3">
    <source>
        <dbReference type="ARBA" id="ARBA00022448"/>
    </source>
</evidence>
<evidence type="ECO:0000256" key="6">
    <source>
        <dbReference type="ARBA" id="ARBA00022741"/>
    </source>
</evidence>